<dbReference type="InterPro" id="IPR037682">
    <property type="entry name" value="TonB_C"/>
</dbReference>
<keyword evidence="6" id="KW-0812">Transmembrane</keyword>
<evidence type="ECO:0000256" key="10">
    <source>
        <dbReference type="RuleBase" id="RU362123"/>
    </source>
</evidence>
<dbReference type="SUPFAM" id="SSF74653">
    <property type="entry name" value="TolA/TonB C-terminal domain"/>
    <property type="match status" value="1"/>
</dbReference>
<comment type="similarity">
    <text evidence="2 10">Belongs to the TonB family.</text>
</comment>
<dbReference type="GO" id="GO:0030288">
    <property type="term" value="C:outer membrane-bounded periplasmic space"/>
    <property type="evidence" value="ECO:0007669"/>
    <property type="project" value="InterPro"/>
</dbReference>
<dbReference type="InterPro" id="IPR006260">
    <property type="entry name" value="TonB/TolA_C"/>
</dbReference>
<name>A0A3E1K8A9_9GAMM</name>
<protein>
    <recommendedName>
        <fullName evidence="10">Protein TonB</fullName>
    </recommendedName>
</protein>
<keyword evidence="13" id="KW-1185">Reference proteome</keyword>
<evidence type="ECO:0000256" key="6">
    <source>
        <dbReference type="ARBA" id="ARBA00022692"/>
    </source>
</evidence>
<feature type="domain" description="TonB C-terminal" evidence="11">
    <location>
        <begin position="41"/>
        <end position="133"/>
    </location>
</feature>
<dbReference type="GO" id="GO:0031992">
    <property type="term" value="F:energy transducer activity"/>
    <property type="evidence" value="ECO:0007669"/>
    <property type="project" value="InterPro"/>
</dbReference>
<comment type="function">
    <text evidence="10">Interacts with outer membrane receptor proteins that carry out high-affinity binding and energy dependent uptake into the periplasmic space of specific substrates. It could act to transduce energy from the cytoplasmic membrane to specific energy-requiring processes in the outer membrane, resulting in the release into the periplasm of ligands bound by these outer membrane proteins.</text>
</comment>
<dbReference type="GO" id="GO:0005886">
    <property type="term" value="C:plasma membrane"/>
    <property type="evidence" value="ECO:0007669"/>
    <property type="project" value="UniProtKB-SubCell"/>
</dbReference>
<organism evidence="12 13">
    <name type="scientific">Wenzhouxiangella sediminis</name>
    <dbReference type="NCBI Taxonomy" id="1792836"/>
    <lineage>
        <taxon>Bacteria</taxon>
        <taxon>Pseudomonadati</taxon>
        <taxon>Pseudomonadota</taxon>
        <taxon>Gammaproteobacteria</taxon>
        <taxon>Chromatiales</taxon>
        <taxon>Wenzhouxiangellaceae</taxon>
        <taxon>Wenzhouxiangella</taxon>
    </lineage>
</organism>
<dbReference type="GO" id="GO:0015891">
    <property type="term" value="P:siderophore transport"/>
    <property type="evidence" value="ECO:0007669"/>
    <property type="project" value="InterPro"/>
</dbReference>
<dbReference type="PROSITE" id="PS52015">
    <property type="entry name" value="TONB_CTD"/>
    <property type="match status" value="1"/>
</dbReference>
<accession>A0A3E1K8A9</accession>
<dbReference type="InterPro" id="IPR051045">
    <property type="entry name" value="TonB-dependent_transducer"/>
</dbReference>
<dbReference type="NCBIfam" id="TIGR01352">
    <property type="entry name" value="tonB_Cterm"/>
    <property type="match status" value="1"/>
</dbReference>
<reference evidence="12 13" key="1">
    <citation type="submission" date="2018-08" db="EMBL/GenBank/DDBJ databases">
        <title>Wenzhouxiangella salilacus sp. nov., a novel bacterium isolated from a saline lake in Xinjiang Province, China.</title>
        <authorList>
            <person name="Han S."/>
        </authorList>
    </citation>
    <scope>NUCLEOTIDE SEQUENCE [LARGE SCALE GENOMIC DNA]</scope>
    <source>
        <strain evidence="12 13">XDB06</strain>
    </source>
</reference>
<gene>
    <name evidence="12" type="ORF">DZC52_09520</name>
</gene>
<sequence length="133" mass="14921">MEIAQMEQQVQEMPQLDMPDLDLSMSGTGPFLGSMSQADRNAEGDVVPLVRIQPQYPRDAAVAQIEGYVTIQFTIDETGSVRSPRVIDSQPPRVFDREAIRAILRWKFKPRVVDGQAVERQATQTIDFSLDDA</sequence>
<evidence type="ECO:0000313" key="12">
    <source>
        <dbReference type="EMBL" id="RFF30304.1"/>
    </source>
</evidence>
<keyword evidence="9" id="KW-0472">Membrane</keyword>
<keyword evidence="5 10" id="KW-0997">Cell inner membrane</keyword>
<evidence type="ECO:0000256" key="3">
    <source>
        <dbReference type="ARBA" id="ARBA00022448"/>
    </source>
</evidence>
<dbReference type="InterPro" id="IPR003538">
    <property type="entry name" value="TonB"/>
</dbReference>
<evidence type="ECO:0000259" key="11">
    <source>
        <dbReference type="PROSITE" id="PS52015"/>
    </source>
</evidence>
<dbReference type="Proteomes" id="UP000260351">
    <property type="component" value="Unassembled WGS sequence"/>
</dbReference>
<proteinExistence type="inferred from homology"/>
<keyword evidence="7 10" id="KW-0653">Protein transport</keyword>
<evidence type="ECO:0000256" key="9">
    <source>
        <dbReference type="ARBA" id="ARBA00023136"/>
    </source>
</evidence>
<evidence type="ECO:0000313" key="13">
    <source>
        <dbReference type="Proteomes" id="UP000260351"/>
    </source>
</evidence>
<comment type="caution">
    <text evidence="12">The sequence shown here is derived from an EMBL/GenBank/DDBJ whole genome shotgun (WGS) entry which is preliminary data.</text>
</comment>
<evidence type="ECO:0000256" key="4">
    <source>
        <dbReference type="ARBA" id="ARBA00022475"/>
    </source>
</evidence>
<dbReference type="Pfam" id="PF03544">
    <property type="entry name" value="TonB_C"/>
    <property type="match status" value="1"/>
</dbReference>
<dbReference type="PRINTS" id="PR01374">
    <property type="entry name" value="TONBPROTEIN"/>
</dbReference>
<comment type="subcellular location">
    <subcellularLocation>
        <location evidence="1 10">Cell inner membrane</location>
        <topology evidence="1 10">Single-pass membrane protein</topology>
        <orientation evidence="1 10">Periplasmic side</orientation>
    </subcellularLocation>
</comment>
<evidence type="ECO:0000256" key="8">
    <source>
        <dbReference type="ARBA" id="ARBA00022989"/>
    </source>
</evidence>
<dbReference type="PANTHER" id="PTHR33446:SF14">
    <property type="entry name" value="PROTEIN TONB"/>
    <property type="match status" value="1"/>
</dbReference>
<dbReference type="AlphaFoldDB" id="A0A3E1K8A9"/>
<dbReference type="GO" id="GO:0055085">
    <property type="term" value="P:transmembrane transport"/>
    <property type="evidence" value="ECO:0007669"/>
    <property type="project" value="InterPro"/>
</dbReference>
<evidence type="ECO:0000256" key="7">
    <source>
        <dbReference type="ARBA" id="ARBA00022927"/>
    </source>
</evidence>
<keyword evidence="3 10" id="KW-0813">Transport</keyword>
<evidence type="ECO:0000256" key="5">
    <source>
        <dbReference type="ARBA" id="ARBA00022519"/>
    </source>
</evidence>
<dbReference type="PANTHER" id="PTHR33446">
    <property type="entry name" value="PROTEIN TONB-RELATED"/>
    <property type="match status" value="1"/>
</dbReference>
<evidence type="ECO:0000256" key="1">
    <source>
        <dbReference type="ARBA" id="ARBA00004383"/>
    </source>
</evidence>
<keyword evidence="10" id="KW-0735">Signal-anchor</keyword>
<keyword evidence="4 10" id="KW-1003">Cell membrane</keyword>
<keyword evidence="8" id="KW-1133">Transmembrane helix</keyword>
<evidence type="ECO:0000256" key="2">
    <source>
        <dbReference type="ARBA" id="ARBA00006555"/>
    </source>
</evidence>
<dbReference type="GO" id="GO:0015031">
    <property type="term" value="P:protein transport"/>
    <property type="evidence" value="ECO:0007669"/>
    <property type="project" value="UniProtKB-UniRule"/>
</dbReference>
<dbReference type="Gene3D" id="3.30.1150.10">
    <property type="match status" value="1"/>
</dbReference>
<dbReference type="OrthoDB" id="1628901at2"/>
<dbReference type="EMBL" id="QUZK01000037">
    <property type="protein sequence ID" value="RFF30304.1"/>
    <property type="molecule type" value="Genomic_DNA"/>
</dbReference>